<dbReference type="AlphaFoldDB" id="A0A5S9PQM3"/>
<evidence type="ECO:0008006" key="5">
    <source>
        <dbReference type="Google" id="ProtNLM"/>
    </source>
</evidence>
<accession>A0A5S9PQM3</accession>
<keyword evidence="3" id="KW-1185">Reference proteome</keyword>
<evidence type="ECO:0000313" key="4">
    <source>
        <dbReference type="Proteomes" id="UP000439591"/>
    </source>
</evidence>
<evidence type="ECO:0000313" key="3">
    <source>
        <dbReference type="Proteomes" id="UP000435877"/>
    </source>
</evidence>
<proteinExistence type="predicted"/>
<reference evidence="3 4" key="1">
    <citation type="submission" date="2019-11" db="EMBL/GenBank/DDBJ databases">
        <authorList>
            <person name="Holert J."/>
        </authorList>
    </citation>
    <scope>NUCLEOTIDE SEQUENCE [LARGE SCALE GENOMIC DNA]</scope>
    <source>
        <strain evidence="1">BC3_2A</strain>
        <strain evidence="2">SB11_1A</strain>
    </source>
</reference>
<organism evidence="2 3">
    <name type="scientific">Zhongshania aliphaticivorans</name>
    <dbReference type="NCBI Taxonomy" id="1470434"/>
    <lineage>
        <taxon>Bacteria</taxon>
        <taxon>Pseudomonadati</taxon>
        <taxon>Pseudomonadota</taxon>
        <taxon>Gammaproteobacteria</taxon>
        <taxon>Cellvibrionales</taxon>
        <taxon>Spongiibacteraceae</taxon>
        <taxon>Zhongshania</taxon>
    </lineage>
</organism>
<dbReference type="EMBL" id="CACSIK010000002">
    <property type="protein sequence ID" value="CAA0106280.1"/>
    <property type="molecule type" value="Genomic_DNA"/>
</dbReference>
<dbReference type="InterPro" id="IPR001041">
    <property type="entry name" value="2Fe-2S_ferredoxin-type"/>
</dbReference>
<gene>
    <name evidence="2" type="ORF">IHBHHGIJ_02933</name>
    <name evidence="1" type="ORF">KFEGEMFD_02306</name>
</gene>
<dbReference type="CDD" id="cd00207">
    <property type="entry name" value="fer2"/>
    <property type="match status" value="1"/>
</dbReference>
<dbReference type="SUPFAM" id="SSF54292">
    <property type="entry name" value="2Fe-2S ferredoxin-like"/>
    <property type="match status" value="1"/>
</dbReference>
<dbReference type="InterPro" id="IPR036010">
    <property type="entry name" value="2Fe-2S_ferredoxin-like_sf"/>
</dbReference>
<dbReference type="InterPro" id="IPR012675">
    <property type="entry name" value="Beta-grasp_dom_sf"/>
</dbReference>
<dbReference type="Proteomes" id="UP000435877">
    <property type="component" value="Unassembled WGS sequence"/>
</dbReference>
<name>A0A5S9PQM3_9GAMM</name>
<sequence length="183" mass="20488">MTRSCRNGNCGRCDCQLLSGQVKLSNGNIVQATANVALCISYALSNVQFQSIPLIQQPSYWRCQLKGTQHLRLPAGRQTPPHAGDICALLHEDTVEINEAVRVEGRNIILQKPIQFAKQAAGLSMITIDRQYQGRYSLWRETPLQTLLLWDNINYLSAVAAQAAYRKSPDTGSYIVYFNRNTC</sequence>
<evidence type="ECO:0000313" key="1">
    <source>
        <dbReference type="EMBL" id="CAA0106064.1"/>
    </source>
</evidence>
<dbReference type="EMBL" id="CACSIM010000003">
    <property type="protein sequence ID" value="CAA0106064.1"/>
    <property type="molecule type" value="Genomic_DNA"/>
</dbReference>
<dbReference type="GO" id="GO:0051536">
    <property type="term" value="F:iron-sulfur cluster binding"/>
    <property type="evidence" value="ECO:0007669"/>
    <property type="project" value="InterPro"/>
</dbReference>
<dbReference type="Proteomes" id="UP000439591">
    <property type="component" value="Unassembled WGS sequence"/>
</dbReference>
<protein>
    <recommendedName>
        <fullName evidence="5">2Fe-2S ferredoxin-type domain-containing protein</fullName>
    </recommendedName>
</protein>
<evidence type="ECO:0000313" key="2">
    <source>
        <dbReference type="EMBL" id="CAA0106280.1"/>
    </source>
</evidence>
<dbReference type="Gene3D" id="3.10.20.30">
    <property type="match status" value="1"/>
</dbReference>